<keyword evidence="5" id="KW-1185">Reference proteome</keyword>
<name>A0A285SFU1_9RHOB</name>
<feature type="compositionally biased region" description="Low complexity" evidence="2">
    <location>
        <begin position="74"/>
        <end position="85"/>
    </location>
</feature>
<dbReference type="Gene3D" id="1.10.287.1490">
    <property type="match status" value="1"/>
</dbReference>
<dbReference type="OrthoDB" id="7659420at2"/>
<dbReference type="EMBL" id="OBMT01000005">
    <property type="protein sequence ID" value="SOC06802.1"/>
    <property type="molecule type" value="Genomic_DNA"/>
</dbReference>
<evidence type="ECO:0000256" key="2">
    <source>
        <dbReference type="SAM" id="MobiDB-lite"/>
    </source>
</evidence>
<sequence length="412" mass="42297">MAKPETDETETTAATSAQDLEMTSREEESQAAEARAEEDAGIEEAIVVDESAAAPGPGESEPESTLLPDPSAPEPETAAEETPAPVAMKKPEPPPKRRGLPVVLGGVIAAVIGAGVTIGVLPNMPADLRETILPAGGGARALEQAIAAQDKKIAALEAKLAQAPEAGPDVAALEAQLPELSAKLAALESAGNADAQAEIDALKAELVQMREDMKKSPMYATQQQLDAATTEAKARIAEAEAEAAKMRAETEAAAQRAIKQAAVSRVAAAFDTGAPLARPVAEVEAAGMTVPAALKSEVPSAMMLQETFPDAARAALAVARKVDAGDSVMGKLGTFLLAQTGARSLNAREGSSPDAVLSRAQAAVDDSKFETAVAELAALPEEAQAEMTSWKAMVEARMTAQAAISELAQSVQ</sequence>
<accession>A0A285SFU1</accession>
<evidence type="ECO:0000313" key="5">
    <source>
        <dbReference type="Proteomes" id="UP000219111"/>
    </source>
</evidence>
<keyword evidence="3" id="KW-0812">Transmembrane</keyword>
<evidence type="ECO:0000313" key="4">
    <source>
        <dbReference type="EMBL" id="SOC06802.1"/>
    </source>
</evidence>
<keyword evidence="3" id="KW-0472">Membrane</keyword>
<proteinExistence type="predicted"/>
<feature type="coiled-coil region" evidence="1">
    <location>
        <begin position="139"/>
        <end position="256"/>
    </location>
</feature>
<organism evidence="4 5">
    <name type="scientific">Rhodobacter maris</name>
    <dbReference type="NCBI Taxonomy" id="446682"/>
    <lineage>
        <taxon>Bacteria</taxon>
        <taxon>Pseudomonadati</taxon>
        <taxon>Pseudomonadota</taxon>
        <taxon>Alphaproteobacteria</taxon>
        <taxon>Rhodobacterales</taxon>
        <taxon>Rhodobacter group</taxon>
        <taxon>Rhodobacter</taxon>
    </lineage>
</organism>
<feature type="transmembrane region" description="Helical" evidence="3">
    <location>
        <begin position="99"/>
        <end position="121"/>
    </location>
</feature>
<evidence type="ECO:0000256" key="3">
    <source>
        <dbReference type="SAM" id="Phobius"/>
    </source>
</evidence>
<reference evidence="5" key="1">
    <citation type="submission" date="2017-08" db="EMBL/GenBank/DDBJ databases">
        <authorList>
            <person name="Varghese N."/>
            <person name="Submissions S."/>
        </authorList>
    </citation>
    <scope>NUCLEOTIDE SEQUENCE [LARGE SCALE GENOMIC DNA]</scope>
    <source>
        <strain evidence="5">JA276</strain>
    </source>
</reference>
<keyword evidence="1" id="KW-0175">Coiled coil</keyword>
<evidence type="ECO:0000256" key="1">
    <source>
        <dbReference type="SAM" id="Coils"/>
    </source>
</evidence>
<feature type="compositionally biased region" description="Basic and acidic residues" evidence="2">
    <location>
        <begin position="22"/>
        <end position="38"/>
    </location>
</feature>
<dbReference type="AlphaFoldDB" id="A0A285SFU1"/>
<dbReference type="RefSeq" id="WP_097069909.1">
    <property type="nucleotide sequence ID" value="NZ_OBMT01000005.1"/>
</dbReference>
<evidence type="ECO:0008006" key="6">
    <source>
        <dbReference type="Google" id="ProtNLM"/>
    </source>
</evidence>
<dbReference type="Proteomes" id="UP000219111">
    <property type="component" value="Unassembled WGS sequence"/>
</dbReference>
<gene>
    <name evidence="4" type="ORF">SAMN05877831_105143</name>
</gene>
<protein>
    <recommendedName>
        <fullName evidence="6">Inner membrane protein</fullName>
    </recommendedName>
</protein>
<keyword evidence="3" id="KW-1133">Transmembrane helix</keyword>
<feature type="region of interest" description="Disordered" evidence="2">
    <location>
        <begin position="1"/>
        <end position="98"/>
    </location>
</feature>